<evidence type="ECO:0000313" key="2">
    <source>
        <dbReference type="Proteomes" id="UP001168098"/>
    </source>
</evidence>
<dbReference type="EMBL" id="JARBHA010000010">
    <property type="protein sequence ID" value="KAJ9690198.1"/>
    <property type="molecule type" value="Genomic_DNA"/>
</dbReference>
<sequence>MKKDPLIHIACSCVGSIAEIVQCSPIFGAFAVSHGKIRNGEPTDSLLVGSIDHNDAYIDLYYVMTLTRSSPSYFMFSPIFRTLKKPKPQRSGQIFPC</sequence>
<proteinExistence type="predicted"/>
<dbReference type="AlphaFoldDB" id="A0AA38ZJG1"/>
<dbReference type="Proteomes" id="UP001168098">
    <property type="component" value="Unassembled WGS sequence"/>
</dbReference>
<name>A0AA38ZJG1_VITRO</name>
<organism evidence="1 2">
    <name type="scientific">Vitis rotundifolia</name>
    <name type="common">Muscadine grape</name>
    <dbReference type="NCBI Taxonomy" id="103349"/>
    <lineage>
        <taxon>Eukaryota</taxon>
        <taxon>Viridiplantae</taxon>
        <taxon>Streptophyta</taxon>
        <taxon>Embryophyta</taxon>
        <taxon>Tracheophyta</taxon>
        <taxon>Spermatophyta</taxon>
        <taxon>Magnoliopsida</taxon>
        <taxon>eudicotyledons</taxon>
        <taxon>Gunneridae</taxon>
        <taxon>Pentapetalae</taxon>
        <taxon>rosids</taxon>
        <taxon>Vitales</taxon>
        <taxon>Vitaceae</taxon>
        <taxon>Viteae</taxon>
        <taxon>Vitis</taxon>
    </lineage>
</organism>
<accession>A0AA38ZJG1</accession>
<gene>
    <name evidence="1" type="ORF">PVL29_012717</name>
</gene>
<protein>
    <submittedName>
        <fullName evidence="1">Uncharacterized protein</fullName>
    </submittedName>
</protein>
<comment type="caution">
    <text evidence="1">The sequence shown here is derived from an EMBL/GenBank/DDBJ whole genome shotgun (WGS) entry which is preliminary data.</text>
</comment>
<reference evidence="1 2" key="1">
    <citation type="journal article" date="2023" name="BMC Biotechnol.">
        <title>Vitis rotundifolia cv Carlos genome sequencing.</title>
        <authorList>
            <person name="Huff M."/>
            <person name="Hulse-Kemp A."/>
            <person name="Scheffler B."/>
            <person name="Youngblood R."/>
            <person name="Simpson S."/>
            <person name="Babiker E."/>
            <person name="Staton M."/>
        </authorList>
    </citation>
    <scope>NUCLEOTIDE SEQUENCE [LARGE SCALE GENOMIC DNA]</scope>
    <source>
        <tissue evidence="1">Leaf</tissue>
    </source>
</reference>
<evidence type="ECO:0000313" key="1">
    <source>
        <dbReference type="EMBL" id="KAJ9690198.1"/>
    </source>
</evidence>
<keyword evidence="2" id="KW-1185">Reference proteome</keyword>